<evidence type="ECO:0000259" key="8">
    <source>
        <dbReference type="Pfam" id="PF01385"/>
    </source>
</evidence>
<comment type="similarity">
    <text evidence="2">In the N-terminal section; belongs to the transposase 2 family.</text>
</comment>
<evidence type="ECO:0000256" key="6">
    <source>
        <dbReference type="ARBA" id="ARBA00023125"/>
    </source>
</evidence>
<keyword evidence="7" id="KW-0233">DNA recombination</keyword>
<evidence type="ECO:0000256" key="4">
    <source>
        <dbReference type="ARBA" id="ARBA00022723"/>
    </source>
</evidence>
<dbReference type="PANTHER" id="PTHR30405:SF25">
    <property type="entry name" value="RNA-GUIDED DNA ENDONUCLEASE INSQ-RELATED"/>
    <property type="match status" value="1"/>
</dbReference>
<dbReference type="InterPro" id="IPR051399">
    <property type="entry name" value="RNA-guided_DNA_endo/Transpos"/>
</dbReference>
<dbReference type="InterPro" id="IPR010095">
    <property type="entry name" value="Cas12f1-like_TNB"/>
</dbReference>
<evidence type="ECO:0000259" key="10">
    <source>
        <dbReference type="Pfam" id="PF12323"/>
    </source>
</evidence>
<dbReference type="InterPro" id="IPR001959">
    <property type="entry name" value="Transposase"/>
</dbReference>
<name>A0AB38BID2_9LACT</name>
<gene>
    <name evidence="12" type="ORF">SAMN04488507_10198</name>
    <name evidence="11" type="ORF">TFLO_1637</name>
</gene>
<keyword evidence="3" id="KW-0815">Transposition</keyword>
<dbReference type="EMBL" id="FJMZ01000016">
    <property type="protein sequence ID" value="CZQ93131.1"/>
    <property type="molecule type" value="Genomic_DNA"/>
</dbReference>
<evidence type="ECO:0000259" key="9">
    <source>
        <dbReference type="Pfam" id="PF07282"/>
    </source>
</evidence>
<dbReference type="Proteomes" id="UP000199686">
    <property type="component" value="Unassembled WGS sequence"/>
</dbReference>
<dbReference type="GO" id="GO:0003677">
    <property type="term" value="F:DNA binding"/>
    <property type="evidence" value="ECO:0007669"/>
    <property type="project" value="UniProtKB-KW"/>
</dbReference>
<feature type="domain" description="Probable transposase IS891/IS1136/IS1341" evidence="8">
    <location>
        <begin position="168"/>
        <end position="290"/>
    </location>
</feature>
<organism evidence="12 14">
    <name type="scientific">Trichococcus flocculiformis</name>
    <dbReference type="NCBI Taxonomy" id="82803"/>
    <lineage>
        <taxon>Bacteria</taxon>
        <taxon>Bacillati</taxon>
        <taxon>Bacillota</taxon>
        <taxon>Bacilli</taxon>
        <taxon>Lactobacillales</taxon>
        <taxon>Carnobacteriaceae</taxon>
        <taxon>Trichococcus</taxon>
    </lineage>
</organism>
<keyword evidence="4" id="KW-0479">Metal-binding</keyword>
<feature type="domain" description="Cas12f1-like TNB" evidence="9">
    <location>
        <begin position="302"/>
        <end position="368"/>
    </location>
</feature>
<evidence type="ECO:0000313" key="13">
    <source>
        <dbReference type="Proteomes" id="UP000195947"/>
    </source>
</evidence>
<evidence type="ECO:0000256" key="2">
    <source>
        <dbReference type="ARBA" id="ARBA00011044"/>
    </source>
</evidence>
<keyword evidence="13" id="KW-1185">Reference proteome</keyword>
<reference evidence="12 14" key="2">
    <citation type="submission" date="2016-10" db="EMBL/GenBank/DDBJ databases">
        <authorList>
            <person name="Varghese N."/>
            <person name="Submissions S."/>
        </authorList>
    </citation>
    <scope>NUCLEOTIDE SEQUENCE [LARGE SCALE GENOMIC DNA]</scope>
    <source>
        <strain evidence="12 14">DSM 2094</strain>
    </source>
</reference>
<dbReference type="NCBIfam" id="NF040570">
    <property type="entry name" value="guided_TnpB"/>
    <property type="match status" value="1"/>
</dbReference>
<dbReference type="GO" id="GO:0032196">
    <property type="term" value="P:transposition"/>
    <property type="evidence" value="ECO:0007669"/>
    <property type="project" value="UniProtKB-KW"/>
</dbReference>
<dbReference type="Pfam" id="PF01385">
    <property type="entry name" value="OrfB_IS605"/>
    <property type="match status" value="1"/>
</dbReference>
<comment type="similarity">
    <text evidence="1">In the C-terminal section; belongs to the transposase 35 family.</text>
</comment>
<evidence type="ECO:0000256" key="3">
    <source>
        <dbReference type="ARBA" id="ARBA00022578"/>
    </source>
</evidence>
<dbReference type="InterPro" id="IPR021027">
    <property type="entry name" value="Transposase_put_HTH"/>
</dbReference>
<sequence>MLHGIKGQLTLKPQQKQLVAQSIGNARFVWNQFLAMWNARYQNNALLPTLTEYDLNNLLPTLKKEYAFLKETDSTSLQQVSNELAQSFKNFFQNRSHFKHPTFKSKQHARQSYTSKNVNNSIRLDGNYLRLPKLGWVQFRSGQPITGKIKRATITRTAAGTYECSLLVDDESQVVTHKTHQTVGIDMGVSDLMVLSTGDKIKTIRFHEQLAPKRLYWEQRAARRARKAKENGVALSAAKNYQRAKEQRARIFQKEKNQRQDRLHKLTTRLVREYDIIVLEDLQTANLMKNHQLARSIAAQSWREIRRMLAYKCAKYGKELIVVNPYKTSQICSSCGFDDGKHALDVREWECPSCHVHHDRDINAAKNILSIGLGQALVKSA</sequence>
<keyword evidence="6" id="KW-0238">DNA-binding</keyword>
<evidence type="ECO:0000313" key="14">
    <source>
        <dbReference type="Proteomes" id="UP000199686"/>
    </source>
</evidence>
<comment type="caution">
    <text evidence="12">The sequence shown here is derived from an EMBL/GenBank/DDBJ whole genome shotgun (WGS) entry which is preliminary data.</text>
</comment>
<dbReference type="Pfam" id="PF07282">
    <property type="entry name" value="Cas12f1-like_TNB"/>
    <property type="match status" value="1"/>
</dbReference>
<accession>A0AB38BID2</accession>
<dbReference type="Pfam" id="PF12323">
    <property type="entry name" value="HTH_OrfB_IS605"/>
    <property type="match status" value="1"/>
</dbReference>
<dbReference type="AlphaFoldDB" id="A0AB38BID2"/>
<dbReference type="Proteomes" id="UP000195947">
    <property type="component" value="Unassembled WGS sequence"/>
</dbReference>
<dbReference type="GO" id="GO:0046872">
    <property type="term" value="F:metal ion binding"/>
    <property type="evidence" value="ECO:0007669"/>
    <property type="project" value="UniProtKB-KW"/>
</dbReference>
<evidence type="ECO:0000313" key="12">
    <source>
        <dbReference type="EMBL" id="SFH84562.1"/>
    </source>
</evidence>
<protein>
    <submittedName>
        <fullName evidence="11 12">Transposase</fullName>
    </submittedName>
</protein>
<evidence type="ECO:0000313" key="11">
    <source>
        <dbReference type="EMBL" id="CZQ93131.1"/>
    </source>
</evidence>
<dbReference type="NCBIfam" id="TIGR01766">
    <property type="entry name" value="IS200/IS605 family accessory protein TnpB-like domain"/>
    <property type="match status" value="1"/>
</dbReference>
<keyword evidence="5" id="KW-0862">Zinc</keyword>
<proteinExistence type="inferred from homology"/>
<reference evidence="11 13" key="1">
    <citation type="submission" date="2016-02" db="EMBL/GenBank/DDBJ databases">
        <authorList>
            <person name="Strepis N."/>
        </authorList>
    </citation>
    <scope>NUCLEOTIDE SEQUENCE [LARGE SCALE GENOMIC DNA]</scope>
    <source>
        <strain evidence="11">Trichococcus flocculiformis</strain>
    </source>
</reference>
<evidence type="ECO:0000256" key="7">
    <source>
        <dbReference type="ARBA" id="ARBA00023172"/>
    </source>
</evidence>
<dbReference type="PANTHER" id="PTHR30405">
    <property type="entry name" value="TRANSPOSASE"/>
    <property type="match status" value="1"/>
</dbReference>
<dbReference type="EMBL" id="FOQC01000019">
    <property type="protein sequence ID" value="SFH84562.1"/>
    <property type="molecule type" value="Genomic_DNA"/>
</dbReference>
<dbReference type="RefSeq" id="WP_086989088.1">
    <property type="nucleotide sequence ID" value="NZ_FJMZ01000016.1"/>
</dbReference>
<feature type="domain" description="Transposase putative helix-turn-helix" evidence="10">
    <location>
        <begin position="1"/>
        <end position="44"/>
    </location>
</feature>
<evidence type="ECO:0000256" key="5">
    <source>
        <dbReference type="ARBA" id="ARBA00022833"/>
    </source>
</evidence>
<dbReference type="GO" id="GO:0006310">
    <property type="term" value="P:DNA recombination"/>
    <property type="evidence" value="ECO:0007669"/>
    <property type="project" value="UniProtKB-KW"/>
</dbReference>
<evidence type="ECO:0000256" key="1">
    <source>
        <dbReference type="ARBA" id="ARBA00008761"/>
    </source>
</evidence>